<evidence type="ECO:0000313" key="1">
    <source>
        <dbReference type="EMBL" id="KUI68998.1"/>
    </source>
</evidence>
<name>A0A194VYQ2_CYTMA</name>
<accession>A0A194VYQ2</accession>
<dbReference type="EMBL" id="CM003101">
    <property type="protein sequence ID" value="KUI68998.1"/>
    <property type="molecule type" value="Genomic_DNA"/>
</dbReference>
<dbReference type="AlphaFoldDB" id="A0A194VYQ2"/>
<keyword evidence="2" id="KW-1185">Reference proteome</keyword>
<proteinExistence type="predicted"/>
<dbReference type="Proteomes" id="UP000078559">
    <property type="component" value="Chromosome 4"/>
</dbReference>
<gene>
    <name evidence="1" type="ORF">VM1G_11547</name>
</gene>
<protein>
    <submittedName>
        <fullName evidence="1">Uncharacterized protein</fullName>
    </submittedName>
</protein>
<organism evidence="1 2">
    <name type="scientific">Cytospora mali</name>
    <name type="common">Apple Valsa canker fungus</name>
    <name type="synonym">Valsa mali</name>
    <dbReference type="NCBI Taxonomy" id="578113"/>
    <lineage>
        <taxon>Eukaryota</taxon>
        <taxon>Fungi</taxon>
        <taxon>Dikarya</taxon>
        <taxon>Ascomycota</taxon>
        <taxon>Pezizomycotina</taxon>
        <taxon>Sordariomycetes</taxon>
        <taxon>Sordariomycetidae</taxon>
        <taxon>Diaporthales</taxon>
        <taxon>Cytosporaceae</taxon>
        <taxon>Cytospora</taxon>
    </lineage>
</organism>
<evidence type="ECO:0000313" key="2">
    <source>
        <dbReference type="Proteomes" id="UP000078559"/>
    </source>
</evidence>
<reference evidence="1" key="1">
    <citation type="submission" date="2014-12" db="EMBL/GenBank/DDBJ databases">
        <title>Genome Sequence of Valsa Canker Pathogens Uncovers a Specific Adaption of Colonization on Woody Bark.</title>
        <authorList>
            <person name="Yin Z."/>
            <person name="Liu H."/>
            <person name="Gao X."/>
            <person name="Li Z."/>
            <person name="Song N."/>
            <person name="Ke X."/>
            <person name="Dai Q."/>
            <person name="Wu Y."/>
            <person name="Sun Y."/>
            <person name="Xu J.-R."/>
            <person name="Kang Z.K."/>
            <person name="Wang L."/>
            <person name="Huang L."/>
        </authorList>
    </citation>
    <scope>NUCLEOTIDE SEQUENCE [LARGE SCALE GENOMIC DNA]</scope>
    <source>
        <strain evidence="1">03-8</strain>
    </source>
</reference>
<sequence>MARWMSRLNDVWLAQQLREPRTEDATTHAAQCVQTLFNMALWKEEKRQQHTRICRDSRVPGLLRSGIRWPHLQTLGLQYELS</sequence>